<keyword evidence="4" id="KW-0539">Nucleus</keyword>
<accession>A0ABR2VXA0</accession>
<name>A0ABR2VXA0_9FUNG</name>
<evidence type="ECO:0000259" key="6">
    <source>
        <dbReference type="PROSITE" id="PS50172"/>
    </source>
</evidence>
<proteinExistence type="predicted"/>
<organism evidence="7 8">
    <name type="scientific">Basidiobolus ranarum</name>
    <dbReference type="NCBI Taxonomy" id="34480"/>
    <lineage>
        <taxon>Eukaryota</taxon>
        <taxon>Fungi</taxon>
        <taxon>Fungi incertae sedis</taxon>
        <taxon>Zoopagomycota</taxon>
        <taxon>Entomophthoromycotina</taxon>
        <taxon>Basidiobolomycetes</taxon>
        <taxon>Basidiobolales</taxon>
        <taxon>Basidiobolaceae</taxon>
        <taxon>Basidiobolus</taxon>
    </lineage>
</organism>
<protein>
    <submittedName>
        <fullName evidence="7">mRNA-binding ribosome synthesis protein nop7</fullName>
    </submittedName>
</protein>
<evidence type="ECO:0000256" key="3">
    <source>
        <dbReference type="ARBA" id="ARBA00022552"/>
    </source>
</evidence>
<evidence type="ECO:0000313" key="8">
    <source>
        <dbReference type="Proteomes" id="UP001479436"/>
    </source>
</evidence>
<dbReference type="InterPro" id="IPR010613">
    <property type="entry name" value="PES"/>
</dbReference>
<evidence type="ECO:0000256" key="1">
    <source>
        <dbReference type="ARBA" id="ARBA00004123"/>
    </source>
</evidence>
<dbReference type="EMBL" id="JASJQH010007439">
    <property type="protein sequence ID" value="KAK9709050.1"/>
    <property type="molecule type" value="Genomic_DNA"/>
</dbReference>
<reference evidence="7 8" key="1">
    <citation type="submission" date="2023-04" db="EMBL/GenBank/DDBJ databases">
        <title>Genome of Basidiobolus ranarum AG-B5.</title>
        <authorList>
            <person name="Stajich J.E."/>
            <person name="Carter-House D."/>
            <person name="Gryganskyi A."/>
        </authorList>
    </citation>
    <scope>NUCLEOTIDE SEQUENCE [LARGE SCALE GENOMIC DNA]</scope>
    <source>
        <strain evidence="7 8">AG-B5</strain>
    </source>
</reference>
<gene>
    <name evidence="7" type="primary">NOP7_1</name>
    <name evidence="7" type="ORF">K7432_009293</name>
</gene>
<feature type="compositionally biased region" description="Basic residues" evidence="5">
    <location>
        <begin position="197"/>
        <end position="208"/>
    </location>
</feature>
<comment type="subcellular location">
    <subcellularLocation>
        <location evidence="1">Nucleus</location>
    </subcellularLocation>
</comment>
<dbReference type="PANTHER" id="PTHR12221">
    <property type="entry name" value="PESCADILLO - RELATED"/>
    <property type="match status" value="1"/>
</dbReference>
<keyword evidence="2" id="KW-0690">Ribosome biogenesis</keyword>
<feature type="region of interest" description="Disordered" evidence="5">
    <location>
        <begin position="108"/>
        <end position="181"/>
    </location>
</feature>
<keyword evidence="3" id="KW-0698">rRNA processing</keyword>
<dbReference type="SUPFAM" id="SSF52113">
    <property type="entry name" value="BRCT domain"/>
    <property type="match status" value="1"/>
</dbReference>
<dbReference type="Proteomes" id="UP001479436">
    <property type="component" value="Unassembled WGS sequence"/>
</dbReference>
<comment type="caution">
    <text evidence="7">The sequence shown here is derived from an EMBL/GenBank/DDBJ whole genome shotgun (WGS) entry which is preliminary data.</text>
</comment>
<feature type="region of interest" description="Disordered" evidence="5">
    <location>
        <begin position="197"/>
        <end position="234"/>
    </location>
</feature>
<dbReference type="Gene3D" id="3.40.50.10190">
    <property type="entry name" value="BRCT domain"/>
    <property type="match status" value="1"/>
</dbReference>
<sequence>MECTCGEMMLHVKLSVLLYANPFDENDERITVQICDRPVQGHMFLSRVYTQPQWIYDCVNAKKLLSVEQYAPGASLPPHLSPFVEYKEGDYIPEAAGFDGEVEEIDEQDVEVAEDEESDSDDEEAENEEEQAPVAINTEESEHQKELEAEAAGVAFSEYQQKRGKKNTKTAPKISKEKQEEVEAKELAKIMMTKKKRQLYNKIQHSKNKTADETNKLKRRKEELAAKAKKQKKA</sequence>
<feature type="compositionally biased region" description="Acidic residues" evidence="5">
    <location>
        <begin position="108"/>
        <end position="131"/>
    </location>
</feature>
<evidence type="ECO:0000256" key="4">
    <source>
        <dbReference type="ARBA" id="ARBA00023242"/>
    </source>
</evidence>
<evidence type="ECO:0000256" key="5">
    <source>
        <dbReference type="SAM" id="MobiDB-lite"/>
    </source>
</evidence>
<dbReference type="InterPro" id="IPR036420">
    <property type="entry name" value="BRCT_dom_sf"/>
</dbReference>
<feature type="domain" description="BRCT" evidence="6">
    <location>
        <begin position="51"/>
        <end position="72"/>
    </location>
</feature>
<dbReference type="PANTHER" id="PTHR12221:SF6">
    <property type="entry name" value="PESCADILLO HOMOLOG"/>
    <property type="match status" value="1"/>
</dbReference>
<keyword evidence="8" id="KW-1185">Reference proteome</keyword>
<evidence type="ECO:0000313" key="7">
    <source>
        <dbReference type="EMBL" id="KAK9709050.1"/>
    </source>
</evidence>
<dbReference type="PROSITE" id="PS50172">
    <property type="entry name" value="BRCT"/>
    <property type="match status" value="1"/>
</dbReference>
<feature type="compositionally biased region" description="Basic and acidic residues" evidence="5">
    <location>
        <begin position="209"/>
        <end position="226"/>
    </location>
</feature>
<dbReference type="InterPro" id="IPR001357">
    <property type="entry name" value="BRCT_dom"/>
</dbReference>
<evidence type="ECO:0000256" key="2">
    <source>
        <dbReference type="ARBA" id="ARBA00022517"/>
    </source>
</evidence>